<name>A0A0F8YJJ1_9ZZZZ</name>
<dbReference type="Pfam" id="PF07980">
    <property type="entry name" value="SusD_RagB"/>
    <property type="match status" value="1"/>
</dbReference>
<dbReference type="InterPro" id="IPR011990">
    <property type="entry name" value="TPR-like_helical_dom_sf"/>
</dbReference>
<organism evidence="6">
    <name type="scientific">marine sediment metagenome</name>
    <dbReference type="NCBI Taxonomy" id="412755"/>
    <lineage>
        <taxon>unclassified sequences</taxon>
        <taxon>metagenomes</taxon>
        <taxon>ecological metagenomes</taxon>
    </lineage>
</organism>
<comment type="caution">
    <text evidence="6">The sequence shown here is derived from an EMBL/GenBank/DDBJ whole genome shotgun (WGS) entry which is preliminary data.</text>
</comment>
<keyword evidence="2" id="KW-0732">Signal</keyword>
<keyword evidence="3" id="KW-0472">Membrane</keyword>
<dbReference type="InterPro" id="IPR012944">
    <property type="entry name" value="SusD_RagB_dom"/>
</dbReference>
<feature type="non-terminal residue" evidence="6">
    <location>
        <position position="1"/>
    </location>
</feature>
<dbReference type="AlphaFoldDB" id="A0A0F8YJJ1"/>
<reference evidence="6" key="1">
    <citation type="journal article" date="2015" name="Nature">
        <title>Complex archaea that bridge the gap between prokaryotes and eukaryotes.</title>
        <authorList>
            <person name="Spang A."/>
            <person name="Saw J.H."/>
            <person name="Jorgensen S.L."/>
            <person name="Zaremba-Niedzwiedzka K."/>
            <person name="Martijn J."/>
            <person name="Lind A.E."/>
            <person name="van Eijk R."/>
            <person name="Schleper C."/>
            <person name="Guy L."/>
            <person name="Ettema T.J."/>
        </authorList>
    </citation>
    <scope>NUCLEOTIDE SEQUENCE</scope>
</reference>
<evidence type="ECO:0000256" key="1">
    <source>
        <dbReference type="ARBA" id="ARBA00004442"/>
    </source>
</evidence>
<gene>
    <name evidence="6" type="ORF">LCGC14_2812130</name>
</gene>
<evidence type="ECO:0000256" key="4">
    <source>
        <dbReference type="ARBA" id="ARBA00023237"/>
    </source>
</evidence>
<keyword evidence="4" id="KW-0998">Cell outer membrane</keyword>
<evidence type="ECO:0000313" key="6">
    <source>
        <dbReference type="EMBL" id="KKK81568.1"/>
    </source>
</evidence>
<dbReference type="EMBL" id="LAZR01053064">
    <property type="protein sequence ID" value="KKK81568.1"/>
    <property type="molecule type" value="Genomic_DNA"/>
</dbReference>
<proteinExistence type="predicted"/>
<dbReference type="GO" id="GO:0009279">
    <property type="term" value="C:cell outer membrane"/>
    <property type="evidence" value="ECO:0007669"/>
    <property type="project" value="UniProtKB-SubCell"/>
</dbReference>
<protein>
    <recommendedName>
        <fullName evidence="5">RagB/SusD domain-containing protein</fullName>
    </recommendedName>
</protein>
<feature type="domain" description="RagB/SusD" evidence="5">
    <location>
        <begin position="63"/>
        <end position="210"/>
    </location>
</feature>
<evidence type="ECO:0000259" key="5">
    <source>
        <dbReference type="Pfam" id="PF07980"/>
    </source>
</evidence>
<dbReference type="SUPFAM" id="SSF48452">
    <property type="entry name" value="TPR-like"/>
    <property type="match status" value="1"/>
</dbReference>
<accession>A0A0F8YJJ1</accession>
<dbReference type="Gene3D" id="1.25.40.390">
    <property type="match status" value="1"/>
</dbReference>
<evidence type="ECO:0000256" key="3">
    <source>
        <dbReference type="ARBA" id="ARBA00023136"/>
    </source>
</evidence>
<evidence type="ECO:0000256" key="2">
    <source>
        <dbReference type="ARBA" id="ARBA00022729"/>
    </source>
</evidence>
<comment type="subcellular location">
    <subcellularLocation>
        <location evidence="1">Cell outer membrane</location>
    </subcellularLocation>
</comment>
<sequence length="214" mass="24487">GLGQSNSLYGITRNDRNNYVASEYAQMILSPAIFLAAEQIRGYGSLSLSNQVWKYVGQAPDQVSIRPEGSNASANFIIYRMGDLYLMKAEALSQIGEFEQSLAYLNSVRDRANMEPLSVSFTPQDFEDAILEERAKELAFEGKRWFDLLRMGRRNNYANKDKLIEILVQDVPSSQKLVQKAKLSNPLGWYMPIYINEIDRNRNITQNPYYYEGN</sequence>